<name>A0A4P6LYD7_9FIRM</name>
<dbReference type="AlphaFoldDB" id="A0A4P6LYD7"/>
<dbReference type="EMBL" id="CP035945">
    <property type="protein sequence ID" value="QBE96902.1"/>
    <property type="molecule type" value="Genomic_DNA"/>
</dbReference>
<dbReference type="KEGG" id="bpro:PMF13cell1_02449"/>
<dbReference type="Proteomes" id="UP000289794">
    <property type="component" value="Chromosome"/>
</dbReference>
<accession>A0A4P6LYD7</accession>
<sequence>MAKSETFQELDLSNAFLFALVLVDISKHKREK</sequence>
<proteinExistence type="predicted"/>
<reference evidence="1 2" key="1">
    <citation type="submission" date="2019-01" db="EMBL/GenBank/DDBJ databases">
        <title>PMF-metabolizing Aryl O-demethylase.</title>
        <authorList>
            <person name="Kim M."/>
        </authorList>
    </citation>
    <scope>NUCLEOTIDE SEQUENCE [LARGE SCALE GENOMIC DNA]</scope>
    <source>
        <strain evidence="1 2">PMF1</strain>
    </source>
</reference>
<gene>
    <name evidence="1" type="ORF">PMF13cell1_02449</name>
</gene>
<organism evidence="1 2">
    <name type="scientific">Blautia producta</name>
    <dbReference type="NCBI Taxonomy" id="33035"/>
    <lineage>
        <taxon>Bacteria</taxon>
        <taxon>Bacillati</taxon>
        <taxon>Bacillota</taxon>
        <taxon>Clostridia</taxon>
        <taxon>Lachnospirales</taxon>
        <taxon>Lachnospiraceae</taxon>
        <taxon>Blautia</taxon>
    </lineage>
</organism>
<evidence type="ECO:0000313" key="2">
    <source>
        <dbReference type="Proteomes" id="UP000289794"/>
    </source>
</evidence>
<protein>
    <submittedName>
        <fullName evidence="1">Uncharacterized protein</fullName>
    </submittedName>
</protein>
<evidence type="ECO:0000313" key="1">
    <source>
        <dbReference type="EMBL" id="QBE96902.1"/>
    </source>
</evidence>